<dbReference type="Proteomes" id="UP001216907">
    <property type="component" value="Unassembled WGS sequence"/>
</dbReference>
<protein>
    <submittedName>
        <fullName evidence="1">Uncharacterized protein</fullName>
    </submittedName>
</protein>
<gene>
    <name evidence="1" type="ORF">PZE19_20280</name>
</gene>
<proteinExistence type="predicted"/>
<evidence type="ECO:0000313" key="1">
    <source>
        <dbReference type="EMBL" id="MDG3006118.1"/>
    </source>
</evidence>
<keyword evidence="2" id="KW-1185">Reference proteome</keyword>
<organism evidence="1 2">
    <name type="scientific">Paludisphaera mucosa</name>
    <dbReference type="NCBI Taxonomy" id="3030827"/>
    <lineage>
        <taxon>Bacteria</taxon>
        <taxon>Pseudomonadati</taxon>
        <taxon>Planctomycetota</taxon>
        <taxon>Planctomycetia</taxon>
        <taxon>Isosphaerales</taxon>
        <taxon>Isosphaeraceae</taxon>
        <taxon>Paludisphaera</taxon>
    </lineage>
</organism>
<accession>A0ABT6FFE3</accession>
<sequence>MAPSSIGSRRHVLLVCALATIGCGGTTAPPAAYVADNVGAHGGLLVPLPKDRGFGEVLSKPLPKATAKADGVLAVYFLSPEKSAALTPPPSAAALKIKMPGQEAPLDVPLKLQADAKDPVGGSLFTSAPGLFSLDQLFGDLIVTVDGESVTIPFEKHR</sequence>
<comment type="caution">
    <text evidence="1">The sequence shown here is derived from an EMBL/GenBank/DDBJ whole genome shotgun (WGS) entry which is preliminary data.</text>
</comment>
<reference evidence="1 2" key="1">
    <citation type="submission" date="2023-03" db="EMBL/GenBank/DDBJ databases">
        <title>Paludisphaera mucosa sp. nov. a novel planctomycete from northern fen.</title>
        <authorList>
            <person name="Ivanova A."/>
        </authorList>
    </citation>
    <scope>NUCLEOTIDE SEQUENCE [LARGE SCALE GENOMIC DNA]</scope>
    <source>
        <strain evidence="1 2">Pla2</strain>
    </source>
</reference>
<dbReference type="RefSeq" id="WP_277862420.1">
    <property type="nucleotide sequence ID" value="NZ_JARRAG010000002.1"/>
</dbReference>
<dbReference type="EMBL" id="JARRAG010000002">
    <property type="protein sequence ID" value="MDG3006118.1"/>
    <property type="molecule type" value="Genomic_DNA"/>
</dbReference>
<name>A0ABT6FFE3_9BACT</name>
<evidence type="ECO:0000313" key="2">
    <source>
        <dbReference type="Proteomes" id="UP001216907"/>
    </source>
</evidence>